<sequence>MHFLPDICPVTAKRTQKTSSSMSQCTCQVFLSSSDDTSINFSDHLYTALVHSGIHTCRADDGIERGHNMQSECQRATEESRISVIVFSKGYASSGRCLDELLNVLQRRKAVGHRILPVYYNVDPSEVGKQTGSFGEAFANHEEQFIAATDGREKDLMENVERWRAGLKEVAKLRGMVLQNQSDGHESKFIQEIIKEISNKLNRRVLGVTQYQIGIDSRVESINYWLQDGATDVGIGVIAGIGGIGKTTIAKTVYNSNFDRFECSSFLLDIRETSKQPNGLVRLQEQLLSDIRRCGKLKIGSVDEGMIKIKNAVSYRRVLVVLDDVDQLDQLNAVLGMRDWFCPGSKVIITTRYEKLLKPYKVDETFKVKELDYNESLQLFSWHAFGQAHPIEGFMEYSKSVLQQCKGLPLALKLLGSSLRDRSAEEWETSLEEMESFTGNQILQTLAISFMSLQDDHDRKLFLHIASFFVGKDKEYVVKILDECNFYTTVGIENLVDRGLITIGEGNKLIMDQLLRDMARRIVHQESPNEPGRRSIVWDHEDSFHLLSNKTGTERVQGLIFNMRILRKAKSSMSATNVSHTKREHPIHDSPDWSWKRRRLSLFSWQRLSTAFPKVFPSAKDVNFRTDTFSMMPKLRLLQLNYVQLGGSYKRFPRKLRLLCWYGFPLKSIPDDFPLENLVSLDFRHSNLEQLWKGTKFLRALKFLNLSYCHSLVSTPDFSGLPCLERLWLKDCTSLIKVHESVGDLEKLVLLHLKGCNNLRKLPRKIGQLKSLEKLILSGCSKLEMNPMELEKLKPLTVLHAYRIAITQLCFTSRKSDPWPKILWSWVSKPSKEMGQTLAFLPCTLQKLCLRNCHLSDDTIPRDFSGLSLLLELDLSQNPISSLPESIKGLTMLKSLRLDACTGLQSLPELPSSLKELMARDCKSLERMKMPPSLFKSIEVMQLTGCDKLGKVEGLFQLEGIKSFHPDIINTLGFLDLESKGKMEMELCNNLTLTRKRGHLQGFYEFGIFSIFLPGSKIPASFSNKSLGSSISFVVPFFPNVNVRGLNVCVVYVCSNSHKDGNLHDFHVKFINKTKGLEWTYGPTIHGNEEMIWLSHWNVRNQLQAGDELNVSMVLGVGFKVKECGADFMYEQEEKCPRSNSGGCTQSISGQGVIQHHDLTSHQSVIGGDLSAYERSQGVYLLCHYGQSSKFAGVDFVILYIGRFSGISNIPEFPSAKGPETFHGMVVHSMEYADMDFAAAQVLVRGKRVTVVRGGKSMYYISYRNEHWNISNYLPWGVPIAYFYFSELLVHKPGEGFFLGLLAALLSPLRWGFSKFVGSLINRKHHLSKLGMVPKHSFLKETGSCLVSIVPEGFYEAVDKGSIKFKKAPSFGFCKEGILIVVRLDLQRLIWSYLLLG</sequence>
<dbReference type="Gene3D" id="3.80.10.10">
    <property type="entry name" value="Ribonuclease Inhibitor"/>
    <property type="match status" value="2"/>
</dbReference>
<protein>
    <recommendedName>
        <fullName evidence="3">TIR domain-containing protein</fullName>
    </recommendedName>
</protein>
<dbReference type="EMBL" id="JACTNZ010000011">
    <property type="protein sequence ID" value="KAG5525706.1"/>
    <property type="molecule type" value="Genomic_DNA"/>
</dbReference>
<dbReference type="GO" id="GO:0043531">
    <property type="term" value="F:ADP binding"/>
    <property type="evidence" value="ECO:0007669"/>
    <property type="project" value="InterPro"/>
</dbReference>
<evidence type="ECO:0000256" key="2">
    <source>
        <dbReference type="ARBA" id="ARBA00022737"/>
    </source>
</evidence>
<name>A0AAV6IAS0_9ERIC</name>
<dbReference type="InterPro" id="IPR027417">
    <property type="entry name" value="P-loop_NTPase"/>
</dbReference>
<feature type="domain" description="TIR" evidence="3">
    <location>
        <begin position="25"/>
        <end position="201"/>
    </location>
</feature>
<dbReference type="SUPFAM" id="SSF52200">
    <property type="entry name" value="Toll/Interleukin receptor TIR domain"/>
    <property type="match status" value="1"/>
</dbReference>
<comment type="caution">
    <text evidence="4">The sequence shown here is derived from an EMBL/GenBank/DDBJ whole genome shotgun (WGS) entry which is preliminary data.</text>
</comment>
<dbReference type="PROSITE" id="PS51450">
    <property type="entry name" value="LRR"/>
    <property type="match status" value="1"/>
</dbReference>
<dbReference type="SMART" id="SM00255">
    <property type="entry name" value="TIR"/>
    <property type="match status" value="1"/>
</dbReference>
<dbReference type="PRINTS" id="PR00364">
    <property type="entry name" value="DISEASERSIST"/>
</dbReference>
<evidence type="ECO:0000313" key="5">
    <source>
        <dbReference type="Proteomes" id="UP000823749"/>
    </source>
</evidence>
<proteinExistence type="predicted"/>
<dbReference type="InterPro" id="IPR002182">
    <property type="entry name" value="NB-ARC"/>
</dbReference>
<dbReference type="InterPro" id="IPR032675">
    <property type="entry name" value="LRR_dom_sf"/>
</dbReference>
<accession>A0AAV6IAS0</accession>
<organism evidence="4 5">
    <name type="scientific">Rhododendron griersonianum</name>
    <dbReference type="NCBI Taxonomy" id="479676"/>
    <lineage>
        <taxon>Eukaryota</taxon>
        <taxon>Viridiplantae</taxon>
        <taxon>Streptophyta</taxon>
        <taxon>Embryophyta</taxon>
        <taxon>Tracheophyta</taxon>
        <taxon>Spermatophyta</taxon>
        <taxon>Magnoliopsida</taxon>
        <taxon>eudicotyledons</taxon>
        <taxon>Gunneridae</taxon>
        <taxon>Pentapetalae</taxon>
        <taxon>asterids</taxon>
        <taxon>Ericales</taxon>
        <taxon>Ericaceae</taxon>
        <taxon>Ericoideae</taxon>
        <taxon>Rhodoreae</taxon>
        <taxon>Rhododendron</taxon>
    </lineage>
</organism>
<dbReference type="Pfam" id="PF00931">
    <property type="entry name" value="NB-ARC"/>
    <property type="match status" value="1"/>
</dbReference>
<dbReference type="Gene3D" id="3.40.50.10140">
    <property type="entry name" value="Toll/interleukin-1 receptor homology (TIR) domain"/>
    <property type="match status" value="1"/>
</dbReference>
<dbReference type="PANTHER" id="PTHR11017:SF271">
    <property type="entry name" value="DISEASE RESISTANCE PROTEIN (TIR-NBS-LRR CLASS) FAMILY"/>
    <property type="match status" value="1"/>
</dbReference>
<dbReference type="SUPFAM" id="SSF52540">
    <property type="entry name" value="P-loop containing nucleoside triphosphate hydrolases"/>
    <property type="match status" value="1"/>
</dbReference>
<evidence type="ECO:0000313" key="4">
    <source>
        <dbReference type="EMBL" id="KAG5525706.1"/>
    </source>
</evidence>
<evidence type="ECO:0000256" key="1">
    <source>
        <dbReference type="ARBA" id="ARBA00022614"/>
    </source>
</evidence>
<dbReference type="InterPro" id="IPR000157">
    <property type="entry name" value="TIR_dom"/>
</dbReference>
<dbReference type="InterPro" id="IPR042197">
    <property type="entry name" value="Apaf_helical"/>
</dbReference>
<keyword evidence="5" id="KW-1185">Reference proteome</keyword>
<dbReference type="PANTHER" id="PTHR11017">
    <property type="entry name" value="LEUCINE-RICH REPEAT-CONTAINING PROTEIN"/>
    <property type="match status" value="1"/>
</dbReference>
<dbReference type="InterPro" id="IPR044974">
    <property type="entry name" value="Disease_R_plants"/>
</dbReference>
<gene>
    <name evidence="4" type="ORF">RHGRI_032113</name>
</gene>
<dbReference type="SUPFAM" id="SSF52058">
    <property type="entry name" value="L domain-like"/>
    <property type="match status" value="1"/>
</dbReference>
<dbReference type="Gene3D" id="3.40.50.300">
    <property type="entry name" value="P-loop containing nucleotide triphosphate hydrolases"/>
    <property type="match status" value="1"/>
</dbReference>
<dbReference type="Gene3D" id="1.10.8.430">
    <property type="entry name" value="Helical domain of apoptotic protease-activating factors"/>
    <property type="match status" value="1"/>
</dbReference>
<reference evidence="4" key="1">
    <citation type="submission" date="2020-08" db="EMBL/GenBank/DDBJ databases">
        <title>Plant Genome Project.</title>
        <authorList>
            <person name="Zhang R.-G."/>
        </authorList>
    </citation>
    <scope>NUCLEOTIDE SEQUENCE</scope>
    <source>
        <strain evidence="4">WSP0</strain>
        <tissue evidence="4">Leaf</tissue>
    </source>
</reference>
<dbReference type="PROSITE" id="PS50104">
    <property type="entry name" value="TIR"/>
    <property type="match status" value="1"/>
</dbReference>
<dbReference type="InterPro" id="IPR058192">
    <property type="entry name" value="WHD_ROQ1-like"/>
</dbReference>
<dbReference type="InterPro" id="IPR001611">
    <property type="entry name" value="Leu-rich_rpt"/>
</dbReference>
<dbReference type="GO" id="GO:0006952">
    <property type="term" value="P:defense response"/>
    <property type="evidence" value="ECO:0007669"/>
    <property type="project" value="InterPro"/>
</dbReference>
<dbReference type="Pfam" id="PF23282">
    <property type="entry name" value="WHD_ROQ1"/>
    <property type="match status" value="1"/>
</dbReference>
<keyword evidence="1" id="KW-0433">Leucine-rich repeat</keyword>
<keyword evidence="2" id="KW-0677">Repeat</keyword>
<dbReference type="GO" id="GO:0007165">
    <property type="term" value="P:signal transduction"/>
    <property type="evidence" value="ECO:0007669"/>
    <property type="project" value="InterPro"/>
</dbReference>
<dbReference type="InterPro" id="IPR035897">
    <property type="entry name" value="Toll_tir_struct_dom_sf"/>
</dbReference>
<dbReference type="Proteomes" id="UP000823749">
    <property type="component" value="Chromosome 11"/>
</dbReference>
<evidence type="ECO:0000259" key="3">
    <source>
        <dbReference type="PROSITE" id="PS50104"/>
    </source>
</evidence>
<dbReference type="Pfam" id="PF01582">
    <property type="entry name" value="TIR"/>
    <property type="match status" value="1"/>
</dbReference>